<dbReference type="EMBL" id="LSBJ02000012">
    <property type="protein sequence ID" value="OAQ59022.1"/>
    <property type="molecule type" value="Genomic_DNA"/>
</dbReference>
<evidence type="ECO:0000313" key="2">
    <source>
        <dbReference type="EMBL" id="OAQ59022.1"/>
    </source>
</evidence>
<dbReference type="InterPro" id="IPR011009">
    <property type="entry name" value="Kinase-like_dom_sf"/>
</dbReference>
<dbReference type="AlphaFoldDB" id="A0A179F0U6"/>
<dbReference type="GO" id="GO:0005524">
    <property type="term" value="F:ATP binding"/>
    <property type="evidence" value="ECO:0007669"/>
    <property type="project" value="InterPro"/>
</dbReference>
<dbReference type="KEGG" id="pchm:VFPPC_11522"/>
<dbReference type="Gene3D" id="1.10.510.10">
    <property type="entry name" value="Transferase(Phosphotransferase) domain 1"/>
    <property type="match status" value="1"/>
</dbReference>
<feature type="domain" description="Protein kinase" evidence="1">
    <location>
        <begin position="358"/>
        <end position="635"/>
    </location>
</feature>
<proteinExistence type="predicted"/>
<organism evidence="2 3">
    <name type="scientific">Pochonia chlamydosporia 170</name>
    <dbReference type="NCBI Taxonomy" id="1380566"/>
    <lineage>
        <taxon>Eukaryota</taxon>
        <taxon>Fungi</taxon>
        <taxon>Dikarya</taxon>
        <taxon>Ascomycota</taxon>
        <taxon>Pezizomycotina</taxon>
        <taxon>Sordariomycetes</taxon>
        <taxon>Hypocreomycetidae</taxon>
        <taxon>Hypocreales</taxon>
        <taxon>Clavicipitaceae</taxon>
        <taxon>Pochonia</taxon>
    </lineage>
</organism>
<keyword evidence="3" id="KW-1185">Reference proteome</keyword>
<dbReference type="GeneID" id="28853677"/>
<dbReference type="SUPFAM" id="SSF56112">
    <property type="entry name" value="Protein kinase-like (PK-like)"/>
    <property type="match status" value="1"/>
</dbReference>
<dbReference type="STRING" id="1380566.A0A179F0U6"/>
<dbReference type="RefSeq" id="XP_018137102.1">
    <property type="nucleotide sequence ID" value="XM_018289683.1"/>
</dbReference>
<accession>A0A179F0U6</accession>
<dbReference type="InterPro" id="IPR000719">
    <property type="entry name" value="Prot_kinase_dom"/>
</dbReference>
<evidence type="ECO:0000259" key="1">
    <source>
        <dbReference type="PROSITE" id="PS50011"/>
    </source>
</evidence>
<keyword evidence="2" id="KW-0808">Transferase</keyword>
<keyword evidence="2" id="KW-0418">Kinase</keyword>
<evidence type="ECO:0000313" key="3">
    <source>
        <dbReference type="Proteomes" id="UP000078397"/>
    </source>
</evidence>
<dbReference type="PROSITE" id="PS50011">
    <property type="entry name" value="PROTEIN_KINASE_DOM"/>
    <property type="match status" value="1"/>
</dbReference>
<protein>
    <submittedName>
        <fullName evidence="2">Kinase domain-containing protein</fullName>
    </submittedName>
</protein>
<comment type="caution">
    <text evidence="2">The sequence shown here is derived from an EMBL/GenBank/DDBJ whole genome shotgun (WGS) entry which is preliminary data.</text>
</comment>
<sequence>MQTSQTLSSIDYTFVPSPSSSDRFSPHWPCVGYGGREDKENQPPASPTSIYLEEDGVYYGRIFPEDGNEDVIASTKESFSLLKQHYNKILTAKNFRIHDDAAFLDGLGSLGSPRTIASRSGLVSEIKRWRLNTLSDAGVVLSAIGGELSISDCAKQFLDDPDSWCVHRTSQTFSFSFGVGDISCRAFFQPRSSCVKVENLTAEPLQCCQLIDAEPDMNRQISLDKGVQNELELDVGAWRISSLSSDNSFIDLFVFSIAYDVTVQQKRRASLEVTGSLSGRKYMRCLPSQDVKNHDGATEEESREVNREICQCDSYNDGAMIKDVLAYATESLTKLQITAKKYTLQSCGDCGNNESYTLDLSDKILTTEFTSLRIGVHSRHGLVAVRDLFVSHETTMQEVDKRFRRQRAMVEEDWSHPLVEKVWSFDTRLGYTYVSFTYPPLLLDMDMEGMFKGDPKTFDAILRDCPLGLRFIHEELGEVHLNISSSTIGYNPASDRFVILDLDYGHDKSGRNNLKTTGAAGYTAPEALLDHLTADFSPAQMGPKADIFALGVVFACVLGRIPFPESIDWRFPRTTPMALKCDAYVHQTTTMLRRIKKGLLVDQGTPENVLLERMLENTVDRRLSSEDLVTESAALLRHRSCGSLNQLESIAGCE</sequence>
<name>A0A179F0U6_METCM</name>
<dbReference type="SMART" id="SM00220">
    <property type="entry name" value="S_TKc"/>
    <property type="match status" value="1"/>
</dbReference>
<dbReference type="GO" id="GO:0004672">
    <property type="term" value="F:protein kinase activity"/>
    <property type="evidence" value="ECO:0007669"/>
    <property type="project" value="InterPro"/>
</dbReference>
<dbReference type="Proteomes" id="UP000078397">
    <property type="component" value="Unassembled WGS sequence"/>
</dbReference>
<gene>
    <name evidence="2" type="ORF">VFPPC_11522</name>
</gene>
<reference evidence="2 3" key="1">
    <citation type="journal article" date="2016" name="PLoS Pathog.">
        <title>Biosynthesis of antibiotic leucinostatins in bio-control fungus Purpureocillium lilacinum and their inhibition on phytophthora revealed by genome mining.</title>
        <authorList>
            <person name="Wang G."/>
            <person name="Liu Z."/>
            <person name="Lin R."/>
            <person name="Li E."/>
            <person name="Mao Z."/>
            <person name="Ling J."/>
            <person name="Yang Y."/>
            <person name="Yin W.B."/>
            <person name="Xie B."/>
        </authorList>
    </citation>
    <scope>NUCLEOTIDE SEQUENCE [LARGE SCALE GENOMIC DNA]</scope>
    <source>
        <strain evidence="2">170</strain>
    </source>
</reference>